<name>A0A2R5GJU1_9STRA</name>
<keyword evidence="2 4" id="KW-0547">Nucleotide-binding</keyword>
<organism evidence="7 8">
    <name type="scientific">Hondaea fermentalgiana</name>
    <dbReference type="NCBI Taxonomy" id="2315210"/>
    <lineage>
        <taxon>Eukaryota</taxon>
        <taxon>Sar</taxon>
        <taxon>Stramenopiles</taxon>
        <taxon>Bigyra</taxon>
        <taxon>Labyrinthulomycetes</taxon>
        <taxon>Thraustochytrida</taxon>
        <taxon>Thraustochytriidae</taxon>
        <taxon>Hondaea</taxon>
    </lineage>
</organism>
<feature type="binding site" evidence="4">
    <location>
        <position position="254"/>
    </location>
    <ligand>
        <name>ATP</name>
        <dbReference type="ChEBI" id="CHEBI:30616"/>
    </ligand>
</feature>
<dbReference type="InterPro" id="IPR011989">
    <property type="entry name" value="ARM-like"/>
</dbReference>
<dbReference type="GO" id="GO:0004672">
    <property type="term" value="F:protein kinase activity"/>
    <property type="evidence" value="ECO:0007669"/>
    <property type="project" value="InterPro"/>
</dbReference>
<gene>
    <name evidence="7" type="ORF">FCC1311_073682</name>
</gene>
<dbReference type="InterPro" id="IPR056597">
    <property type="entry name" value="ARM_LRRK2"/>
</dbReference>
<dbReference type="Gene3D" id="1.25.10.10">
    <property type="entry name" value="Leucine-rich Repeat Variant"/>
    <property type="match status" value="3"/>
</dbReference>
<keyword evidence="5" id="KW-0175">Coiled coil</keyword>
<sequence length="1136" mass="124215">MDTFSGAALVLQLARDGASLLEDAVACKRKTAHLKTVLERLASHLEQLHDADIDATQLEAELRDLLDLLKPYFGDNARRGLAAKARLLLQAKAIRQALTEAEHHLQTCLQLCQLDLQLHQLSGTQQDHEDEALAEEAKDDEDARNDLIHVLEMLQERQLLDNDPEEVISLLQENPDIDIDAVLEGQIGSRSNRQALERLTLSLLHAEELEAASLSSDRVFIKAPLQVLGEGHFGQVVLGVFRRDDESEVETAIKRAKPNGRRMQLHEQQALMREAASWRGLEHANIVCLLGTCIIENSFHLVMDKCDMSLENLLFMFKADAASSMNPDDQKAVLRGVARGLEYLHSNLIVHRDLKPSNILLSRDLGLVKLANYGHATQDEASNSIADTVSSVGTSAYMAPEVLQAPARWTTRADIYAFGIVMWEVYHGKSPFEENAPSVSDLETRVLNGERPVITDDIGSHLWIASLMERCWKHDPQDRPRASDILRTLEGRTNSRRSTRLIRGLVSVFSRSRGGRNGVEDPSIELVQGLIRELSEETGNLTRTLDTLSDVFEQEYDAKNGDTLRAKALSRGILVSIKRILEHSTDPGILAKVFWVLRFVLSGSSGASFRAAAIQEHGLGSIAIEMFQAFRDHEDLQAAACGFVIAASYGSSRNCEILGQELQVGKEIVAAMRAHRPSESVQTHACRAVSNLVALSDCNQAILGQELNVGNEIVAAMREHLTNESVQINACAALWNLAVFNDRNMVILGQELGVGREITAAMREHTTNEAVQVTACSTLACLAVNDRNCVIFGQELKVGKEITAAMRAHPGSGTLQEKACSALGCIAANDSNRAVLVQELKVSEDIVAAMREHRENAAVQNVACLLLGCLADNNLNCAILGQELKVGKEIAAAMREHPTHEILQANACAALLNLADNDQNCVILGQELNVGKEIVAAMRAHPQGEGVQEKACGVLWCLAANDRNKIILGQELRVGTDIAAAMREHLTNESIQINACAALQNLAAQNIRNKVILGQELRVGTEIAAAMREHLVSESVQIYACAALWSLAANNDRNCVILGQELEVGKEILAVMRTHSRSEKVQEKACGVLSSLASNASVKAMLQEQGAEEAVQRTCERFPSLSVARDANARFRGSVS</sequence>
<dbReference type="SUPFAM" id="SSF56112">
    <property type="entry name" value="Protein kinase-like (PK-like)"/>
    <property type="match status" value="1"/>
</dbReference>
<dbReference type="PANTHER" id="PTHR22895:SF0">
    <property type="entry name" value="ARMADILLO REPEAT-CONTAINING PROTEIN 6"/>
    <property type="match status" value="1"/>
</dbReference>
<keyword evidence="7" id="KW-0418">Kinase</keyword>
<evidence type="ECO:0000256" key="3">
    <source>
        <dbReference type="ARBA" id="ARBA00022840"/>
    </source>
</evidence>
<dbReference type="PROSITE" id="PS50011">
    <property type="entry name" value="PROTEIN_KINASE_DOM"/>
    <property type="match status" value="1"/>
</dbReference>
<dbReference type="Pfam" id="PF00069">
    <property type="entry name" value="Pkinase"/>
    <property type="match status" value="1"/>
</dbReference>
<evidence type="ECO:0000256" key="1">
    <source>
        <dbReference type="ARBA" id="ARBA00022737"/>
    </source>
</evidence>
<dbReference type="SMART" id="SM00220">
    <property type="entry name" value="S_TKc"/>
    <property type="match status" value="1"/>
</dbReference>
<dbReference type="SUPFAM" id="SSF48371">
    <property type="entry name" value="ARM repeat"/>
    <property type="match status" value="2"/>
</dbReference>
<evidence type="ECO:0000256" key="5">
    <source>
        <dbReference type="SAM" id="Coils"/>
    </source>
</evidence>
<feature type="domain" description="Protein kinase" evidence="6">
    <location>
        <begin position="222"/>
        <end position="501"/>
    </location>
</feature>
<dbReference type="AlphaFoldDB" id="A0A2R5GJU1"/>
<dbReference type="Proteomes" id="UP000241890">
    <property type="component" value="Unassembled WGS sequence"/>
</dbReference>
<dbReference type="InterPro" id="IPR000719">
    <property type="entry name" value="Prot_kinase_dom"/>
</dbReference>
<dbReference type="Gene3D" id="1.10.510.10">
    <property type="entry name" value="Transferase(Phosphotransferase) domain 1"/>
    <property type="match status" value="1"/>
</dbReference>
<evidence type="ECO:0000313" key="7">
    <source>
        <dbReference type="EMBL" id="GBG31147.1"/>
    </source>
</evidence>
<accession>A0A2R5GJU1</accession>
<dbReference type="InterPro" id="IPR016024">
    <property type="entry name" value="ARM-type_fold"/>
</dbReference>
<keyword evidence="7" id="KW-0808">Transferase</keyword>
<comment type="caution">
    <text evidence="7">The sequence shown here is derived from an EMBL/GenBank/DDBJ whole genome shotgun (WGS) entry which is preliminary data.</text>
</comment>
<keyword evidence="3 4" id="KW-0067">ATP-binding</keyword>
<evidence type="ECO:0000313" key="8">
    <source>
        <dbReference type="Proteomes" id="UP000241890"/>
    </source>
</evidence>
<evidence type="ECO:0000256" key="2">
    <source>
        <dbReference type="ARBA" id="ARBA00022741"/>
    </source>
</evidence>
<dbReference type="InterPro" id="IPR008271">
    <property type="entry name" value="Ser/Thr_kinase_AS"/>
</dbReference>
<reference evidence="7 8" key="1">
    <citation type="submission" date="2017-12" db="EMBL/GenBank/DDBJ databases">
        <title>Sequencing, de novo assembly and annotation of complete genome of a new Thraustochytrid species, strain FCC1311.</title>
        <authorList>
            <person name="Sedici K."/>
            <person name="Godart F."/>
            <person name="Aiese Cigliano R."/>
            <person name="Sanseverino W."/>
            <person name="Barakat M."/>
            <person name="Ortet P."/>
            <person name="Marechal E."/>
            <person name="Cagnac O."/>
            <person name="Amato A."/>
        </authorList>
    </citation>
    <scope>NUCLEOTIDE SEQUENCE [LARGE SCALE GENOMIC DNA]</scope>
</reference>
<keyword evidence="8" id="KW-1185">Reference proteome</keyword>
<dbReference type="PROSITE" id="PS00108">
    <property type="entry name" value="PROTEIN_KINASE_ST"/>
    <property type="match status" value="1"/>
</dbReference>
<dbReference type="OrthoDB" id="346907at2759"/>
<dbReference type="Pfam" id="PF23744">
    <property type="entry name" value="ARM_LRRK2"/>
    <property type="match status" value="2"/>
</dbReference>
<dbReference type="EMBL" id="BEYU01000092">
    <property type="protein sequence ID" value="GBG31147.1"/>
    <property type="molecule type" value="Genomic_DNA"/>
</dbReference>
<proteinExistence type="predicted"/>
<keyword evidence="1" id="KW-0677">Repeat</keyword>
<dbReference type="PANTHER" id="PTHR22895">
    <property type="entry name" value="ARMADILLO REPEAT-CONTAINING PROTEIN 6"/>
    <property type="match status" value="1"/>
</dbReference>
<dbReference type="InParanoid" id="A0A2R5GJU1"/>
<evidence type="ECO:0000256" key="4">
    <source>
        <dbReference type="PROSITE-ProRule" id="PRU10141"/>
    </source>
</evidence>
<feature type="coiled-coil region" evidence="5">
    <location>
        <begin position="41"/>
        <end position="68"/>
    </location>
</feature>
<protein>
    <submittedName>
        <fullName evidence="7">Protein kinase, putative</fullName>
    </submittedName>
</protein>
<dbReference type="GO" id="GO:0005524">
    <property type="term" value="F:ATP binding"/>
    <property type="evidence" value="ECO:0007669"/>
    <property type="project" value="UniProtKB-UniRule"/>
</dbReference>
<evidence type="ECO:0000259" key="6">
    <source>
        <dbReference type="PROSITE" id="PS50011"/>
    </source>
</evidence>
<dbReference type="InterPro" id="IPR011009">
    <property type="entry name" value="Kinase-like_dom_sf"/>
</dbReference>
<dbReference type="InterPro" id="IPR017441">
    <property type="entry name" value="Protein_kinase_ATP_BS"/>
</dbReference>
<dbReference type="SMART" id="SM00185">
    <property type="entry name" value="ARM"/>
    <property type="match status" value="6"/>
</dbReference>
<dbReference type="InterPro" id="IPR000225">
    <property type="entry name" value="Armadillo"/>
</dbReference>
<dbReference type="PROSITE" id="PS00107">
    <property type="entry name" value="PROTEIN_KINASE_ATP"/>
    <property type="match status" value="1"/>
</dbReference>